<dbReference type="PANTHER" id="PTHR30026">
    <property type="entry name" value="OUTER MEMBRANE PROTEIN TOLC"/>
    <property type="match status" value="1"/>
</dbReference>
<dbReference type="GO" id="GO:0015562">
    <property type="term" value="F:efflux transmembrane transporter activity"/>
    <property type="evidence" value="ECO:0007669"/>
    <property type="project" value="InterPro"/>
</dbReference>
<dbReference type="Gene3D" id="3.30.457.10">
    <property type="entry name" value="Copper amine oxidase-like, N-terminal domain"/>
    <property type="match status" value="2"/>
</dbReference>
<dbReference type="OrthoDB" id="1954422at2"/>
<dbReference type="RefSeq" id="WP_148810421.1">
    <property type="nucleotide sequence ID" value="NZ_CP042243.1"/>
</dbReference>
<sequence>MHSAIKKIGIGLSIFTLLSSTALAAEKSLNEVVFTIGQAKYQVGDTIKDIDIAPYIKNGRTMLPVRYVGEVIGVASKDITWDGASKTVTIFKENSIIQMSIGNNTLIKDGQRIIMDVAPEIVNGRTMLPVSYIAKALDIEIKWNSIARTVTVLTENNLVEQKEEKVTWDYNYDQLLEKALKSSKDLKKAEMLVEKAEELEDDATDKFKRTNTIPREMTSDPDVAGKKHLVYRNLKAQRFALEKAEKDVETMKEKIAYDLKNAYYDVLKSENNKKLAELGLEIKREMMRHTNLRYEQNMASEYEKNKAKREYEEAKKKYEMSQKALDMAYEALNYLVGLNPDERYTLEGQIVFDQIPEVDLDIDSHIPTMINKSPQIWALEKKIDLAQLGLDLFVFNYDGDYEATKIDRKTLDIDLSNLKQAYEENLRKLHTGLETLKKQYESTKIALEKAEDDLNVVKLNFEVGNAIELEVKAASFKVEELKKQLDEIVMNYNDKATLYEKPWLAFSSLK</sequence>
<evidence type="ECO:0000256" key="5">
    <source>
        <dbReference type="ARBA" id="ARBA00023237"/>
    </source>
</evidence>
<evidence type="ECO:0000256" key="4">
    <source>
        <dbReference type="ARBA" id="ARBA00023136"/>
    </source>
</evidence>
<keyword evidence="7" id="KW-0732">Signal</keyword>
<keyword evidence="3" id="KW-0812">Transmembrane</keyword>
<keyword evidence="10" id="KW-1185">Reference proteome</keyword>
<keyword evidence="6" id="KW-0175">Coiled coil</keyword>
<dbReference type="SUPFAM" id="SSF56954">
    <property type="entry name" value="Outer membrane efflux proteins (OEP)"/>
    <property type="match status" value="1"/>
</dbReference>
<name>A0A5C0SJY2_CRATE</name>
<dbReference type="GO" id="GO:1990281">
    <property type="term" value="C:efflux pump complex"/>
    <property type="evidence" value="ECO:0007669"/>
    <property type="project" value="TreeGrafter"/>
</dbReference>
<feature type="chain" id="PRO_5022837618" description="Copper amine oxidase-like N-terminal domain-containing protein" evidence="7">
    <location>
        <begin position="25"/>
        <end position="510"/>
    </location>
</feature>
<dbReference type="Proteomes" id="UP000324646">
    <property type="component" value="Chromosome"/>
</dbReference>
<organism evidence="9 10">
    <name type="scientific">Crassaminicella thermophila</name>
    <dbReference type="NCBI Taxonomy" id="2599308"/>
    <lineage>
        <taxon>Bacteria</taxon>
        <taxon>Bacillati</taxon>
        <taxon>Bacillota</taxon>
        <taxon>Clostridia</taxon>
        <taxon>Eubacteriales</taxon>
        <taxon>Clostridiaceae</taxon>
        <taxon>Crassaminicella</taxon>
    </lineage>
</organism>
<feature type="domain" description="Copper amine oxidase-like N-terminal" evidence="8">
    <location>
        <begin position="50"/>
        <end position="152"/>
    </location>
</feature>
<dbReference type="InterPro" id="IPR012854">
    <property type="entry name" value="Cu_amine_oxidase-like_N"/>
</dbReference>
<evidence type="ECO:0000256" key="2">
    <source>
        <dbReference type="ARBA" id="ARBA00022452"/>
    </source>
</evidence>
<protein>
    <recommendedName>
        <fullName evidence="8">Copper amine oxidase-like N-terminal domain-containing protein</fullName>
    </recommendedName>
</protein>
<evidence type="ECO:0000256" key="1">
    <source>
        <dbReference type="ARBA" id="ARBA00004442"/>
    </source>
</evidence>
<dbReference type="Pfam" id="PF07833">
    <property type="entry name" value="Cu_amine_oxidN1"/>
    <property type="match status" value="1"/>
</dbReference>
<evidence type="ECO:0000256" key="7">
    <source>
        <dbReference type="SAM" id="SignalP"/>
    </source>
</evidence>
<dbReference type="EMBL" id="CP042243">
    <property type="protein sequence ID" value="QEK13249.1"/>
    <property type="molecule type" value="Genomic_DNA"/>
</dbReference>
<evidence type="ECO:0000256" key="3">
    <source>
        <dbReference type="ARBA" id="ARBA00022692"/>
    </source>
</evidence>
<dbReference type="AlphaFoldDB" id="A0A5C0SJY2"/>
<gene>
    <name evidence="9" type="ORF">FQB35_13750</name>
</gene>
<dbReference type="PANTHER" id="PTHR30026:SF20">
    <property type="entry name" value="OUTER MEMBRANE PROTEIN TOLC"/>
    <property type="match status" value="1"/>
</dbReference>
<feature type="signal peptide" evidence="7">
    <location>
        <begin position="1"/>
        <end position="24"/>
    </location>
</feature>
<keyword evidence="2" id="KW-1134">Transmembrane beta strand</keyword>
<evidence type="ECO:0000256" key="6">
    <source>
        <dbReference type="SAM" id="Coils"/>
    </source>
</evidence>
<dbReference type="SUPFAM" id="SSF55383">
    <property type="entry name" value="Copper amine oxidase, domain N"/>
    <property type="match status" value="2"/>
</dbReference>
<keyword evidence="4" id="KW-0472">Membrane</keyword>
<dbReference type="GO" id="GO:0009279">
    <property type="term" value="C:cell outer membrane"/>
    <property type="evidence" value="ECO:0007669"/>
    <property type="project" value="UniProtKB-SubCell"/>
</dbReference>
<evidence type="ECO:0000259" key="8">
    <source>
        <dbReference type="Pfam" id="PF07833"/>
    </source>
</evidence>
<dbReference type="KEGG" id="crs:FQB35_13750"/>
<dbReference type="Gene3D" id="1.20.1600.10">
    <property type="entry name" value="Outer membrane efflux proteins (OEP)"/>
    <property type="match status" value="1"/>
</dbReference>
<feature type="coiled-coil region" evidence="6">
    <location>
        <begin position="297"/>
        <end position="324"/>
    </location>
</feature>
<dbReference type="InterPro" id="IPR036582">
    <property type="entry name" value="Mao_N_sf"/>
</dbReference>
<feature type="coiled-coil region" evidence="6">
    <location>
        <begin position="419"/>
        <end position="460"/>
    </location>
</feature>
<accession>A0A5C0SJY2</accession>
<comment type="subcellular location">
    <subcellularLocation>
        <location evidence="1">Cell outer membrane</location>
    </subcellularLocation>
</comment>
<dbReference type="InterPro" id="IPR051906">
    <property type="entry name" value="TolC-like"/>
</dbReference>
<keyword evidence="5" id="KW-0998">Cell outer membrane</keyword>
<proteinExistence type="predicted"/>
<dbReference type="GO" id="GO:0015288">
    <property type="term" value="F:porin activity"/>
    <property type="evidence" value="ECO:0007669"/>
    <property type="project" value="TreeGrafter"/>
</dbReference>
<evidence type="ECO:0000313" key="9">
    <source>
        <dbReference type="EMBL" id="QEK13249.1"/>
    </source>
</evidence>
<reference evidence="9 10" key="1">
    <citation type="submission" date="2019-07" db="EMBL/GenBank/DDBJ databases">
        <title>Complete genome of Crassaminicella thermophila SY095.</title>
        <authorList>
            <person name="Li X."/>
        </authorList>
    </citation>
    <scope>NUCLEOTIDE SEQUENCE [LARGE SCALE GENOMIC DNA]</scope>
    <source>
        <strain evidence="9 10">SY095</strain>
    </source>
</reference>
<evidence type="ECO:0000313" key="10">
    <source>
        <dbReference type="Proteomes" id="UP000324646"/>
    </source>
</evidence>